<comment type="similarity">
    <text evidence="2 8">Belongs to the dihydrofolate reductase family.</text>
</comment>
<dbReference type="Pfam" id="PF00186">
    <property type="entry name" value="DHFR_1"/>
    <property type="match status" value="1"/>
</dbReference>
<evidence type="ECO:0000313" key="10">
    <source>
        <dbReference type="EMBL" id="AUO00192.1"/>
    </source>
</evidence>
<name>A0A2K9NXF0_BACTC</name>
<dbReference type="Gene3D" id="3.40.430.10">
    <property type="entry name" value="Dihydrofolate Reductase, subunit A"/>
    <property type="match status" value="1"/>
</dbReference>
<dbReference type="PANTHER" id="PTHR48069">
    <property type="entry name" value="DIHYDROFOLATE REDUCTASE"/>
    <property type="match status" value="1"/>
</dbReference>
<feature type="domain" description="DHFR" evidence="9">
    <location>
        <begin position="1"/>
        <end position="158"/>
    </location>
</feature>
<dbReference type="CDD" id="cd00209">
    <property type="entry name" value="DHFR"/>
    <property type="match status" value="1"/>
</dbReference>
<dbReference type="GO" id="GO:0050661">
    <property type="term" value="F:NADP binding"/>
    <property type="evidence" value="ECO:0007669"/>
    <property type="project" value="InterPro"/>
</dbReference>
<evidence type="ECO:0000313" key="11">
    <source>
        <dbReference type="Proteomes" id="UP000235584"/>
    </source>
</evidence>
<evidence type="ECO:0000256" key="8">
    <source>
        <dbReference type="PIRNR" id="PIRNR000194"/>
    </source>
</evidence>
<dbReference type="GO" id="GO:0005829">
    <property type="term" value="C:cytosol"/>
    <property type="evidence" value="ECO:0007669"/>
    <property type="project" value="TreeGrafter"/>
</dbReference>
<dbReference type="InterPro" id="IPR024072">
    <property type="entry name" value="DHFR-like_dom_sf"/>
</dbReference>
<dbReference type="PRINTS" id="PR00070">
    <property type="entry name" value="DHFR"/>
</dbReference>
<evidence type="ECO:0000256" key="2">
    <source>
        <dbReference type="ARBA" id="ARBA00009539"/>
    </source>
</evidence>
<dbReference type="InterPro" id="IPR012259">
    <property type="entry name" value="DHFR"/>
</dbReference>
<dbReference type="GO" id="GO:0046452">
    <property type="term" value="P:dihydrofolate metabolic process"/>
    <property type="evidence" value="ECO:0007669"/>
    <property type="project" value="TreeGrafter"/>
</dbReference>
<dbReference type="OrthoDB" id="5292381at2"/>
<accession>A0A2K9NXF0</accession>
<keyword evidence="5 8" id="KW-0521">NADP</keyword>
<reference evidence="10 11" key="1">
    <citation type="submission" date="2018-01" db="EMBL/GenBank/DDBJ databases">
        <title>Complete genome sequence of Bacteriovorax stolpii DSM12778.</title>
        <authorList>
            <person name="Tang B."/>
            <person name="Chang J."/>
        </authorList>
    </citation>
    <scope>NUCLEOTIDE SEQUENCE [LARGE SCALE GENOMIC DNA]</scope>
    <source>
        <strain evidence="10 11">DSM 12778</strain>
    </source>
</reference>
<dbReference type="PROSITE" id="PS51330">
    <property type="entry name" value="DHFR_2"/>
    <property type="match status" value="1"/>
</dbReference>
<dbReference type="UniPathway" id="UPA00077">
    <property type="reaction ID" value="UER00158"/>
</dbReference>
<dbReference type="EMBL" id="CP025704">
    <property type="protein sequence ID" value="AUO00192.1"/>
    <property type="molecule type" value="Genomic_DNA"/>
</dbReference>
<evidence type="ECO:0000256" key="7">
    <source>
        <dbReference type="ARBA" id="ARBA00025067"/>
    </source>
</evidence>
<comment type="catalytic activity">
    <reaction evidence="8">
        <text>(6S)-5,6,7,8-tetrahydrofolate + NADP(+) = 7,8-dihydrofolate + NADPH + H(+)</text>
        <dbReference type="Rhea" id="RHEA:15009"/>
        <dbReference type="ChEBI" id="CHEBI:15378"/>
        <dbReference type="ChEBI" id="CHEBI:57451"/>
        <dbReference type="ChEBI" id="CHEBI:57453"/>
        <dbReference type="ChEBI" id="CHEBI:57783"/>
        <dbReference type="ChEBI" id="CHEBI:58349"/>
        <dbReference type="EC" id="1.5.1.3"/>
    </reaction>
</comment>
<evidence type="ECO:0000256" key="4">
    <source>
        <dbReference type="ARBA" id="ARBA00022563"/>
    </source>
</evidence>
<dbReference type="GO" id="GO:0004146">
    <property type="term" value="F:dihydrofolate reductase activity"/>
    <property type="evidence" value="ECO:0007669"/>
    <property type="project" value="UniProtKB-EC"/>
</dbReference>
<dbReference type="PANTHER" id="PTHR48069:SF3">
    <property type="entry name" value="DIHYDROFOLATE REDUCTASE"/>
    <property type="match status" value="1"/>
</dbReference>
<organism evidence="10 11">
    <name type="scientific">Bacteriovorax stolpii</name>
    <name type="common">Bdellovibrio stolpii</name>
    <dbReference type="NCBI Taxonomy" id="960"/>
    <lineage>
        <taxon>Bacteria</taxon>
        <taxon>Pseudomonadati</taxon>
        <taxon>Bdellovibrionota</taxon>
        <taxon>Bacteriovoracia</taxon>
        <taxon>Bacteriovoracales</taxon>
        <taxon>Bacteriovoracaceae</taxon>
        <taxon>Bacteriovorax</taxon>
    </lineage>
</organism>
<evidence type="ECO:0000256" key="1">
    <source>
        <dbReference type="ARBA" id="ARBA00004903"/>
    </source>
</evidence>
<dbReference type="KEGG" id="bsto:C0V70_09240"/>
<dbReference type="PIRSF" id="PIRSF000194">
    <property type="entry name" value="DHFR"/>
    <property type="match status" value="1"/>
</dbReference>
<comment type="pathway">
    <text evidence="1 8">Cofactor biosynthesis; tetrahydrofolate biosynthesis; 5,6,7,8-tetrahydrofolate from 7,8-dihydrofolate: step 1/1.</text>
</comment>
<keyword evidence="11" id="KW-1185">Reference proteome</keyword>
<gene>
    <name evidence="10" type="ORF">C0V70_09240</name>
</gene>
<sequence>MVVAHGPKGEIGLGNKLLWHIPEDLKNFKKLTVGKMIVMGRKTYESIGRPLPDRANVVITRDTTFKPDGVIVIHDPMMAFDLALEAESDLEVDDFEMVVIGGGEIFNFFLPYTQKIYLSEVPYEGPADAFFPPVDYKEWEVLKKEEFKDFTFKILDRI</sequence>
<evidence type="ECO:0000256" key="5">
    <source>
        <dbReference type="ARBA" id="ARBA00022857"/>
    </source>
</evidence>
<evidence type="ECO:0000259" key="9">
    <source>
        <dbReference type="PROSITE" id="PS51330"/>
    </source>
</evidence>
<dbReference type="AlphaFoldDB" id="A0A2K9NXF0"/>
<proteinExistence type="inferred from homology"/>
<dbReference type="EC" id="1.5.1.3" evidence="3 8"/>
<comment type="function">
    <text evidence="7 8">Key enzyme in folate metabolism. Catalyzes an essential reaction for de novo glycine and purine synthesis, and for DNA precursor synthesis.</text>
</comment>
<dbReference type="GO" id="GO:0046655">
    <property type="term" value="P:folic acid metabolic process"/>
    <property type="evidence" value="ECO:0007669"/>
    <property type="project" value="TreeGrafter"/>
</dbReference>
<dbReference type="InterPro" id="IPR001796">
    <property type="entry name" value="DHFR_dom"/>
</dbReference>
<dbReference type="SUPFAM" id="SSF53597">
    <property type="entry name" value="Dihydrofolate reductase-like"/>
    <property type="match status" value="1"/>
</dbReference>
<dbReference type="GO" id="GO:0006730">
    <property type="term" value="P:one-carbon metabolic process"/>
    <property type="evidence" value="ECO:0007669"/>
    <property type="project" value="UniProtKB-KW"/>
</dbReference>
<protein>
    <recommendedName>
        <fullName evidence="3 8">Dihydrofolate reductase</fullName>
        <ecNumber evidence="3 8">1.5.1.3</ecNumber>
    </recommendedName>
</protein>
<keyword evidence="6 8" id="KW-0560">Oxidoreductase</keyword>
<evidence type="ECO:0000256" key="6">
    <source>
        <dbReference type="ARBA" id="ARBA00023002"/>
    </source>
</evidence>
<dbReference type="GO" id="GO:0046654">
    <property type="term" value="P:tetrahydrofolate biosynthetic process"/>
    <property type="evidence" value="ECO:0007669"/>
    <property type="project" value="UniProtKB-UniPathway"/>
</dbReference>
<keyword evidence="4 8" id="KW-0554">One-carbon metabolism</keyword>
<evidence type="ECO:0000256" key="3">
    <source>
        <dbReference type="ARBA" id="ARBA00012856"/>
    </source>
</evidence>
<dbReference type="Proteomes" id="UP000235584">
    <property type="component" value="Chromosome"/>
</dbReference>